<comment type="caution">
    <text evidence="1">The sequence shown here is derived from an EMBL/GenBank/DDBJ whole genome shotgun (WGS) entry which is preliminary data.</text>
</comment>
<organism evidence="1 2">
    <name type="scientific">Deinococcus rufus</name>
    <dbReference type="NCBI Taxonomy" id="2136097"/>
    <lineage>
        <taxon>Bacteria</taxon>
        <taxon>Thermotogati</taxon>
        <taxon>Deinococcota</taxon>
        <taxon>Deinococci</taxon>
        <taxon>Deinococcales</taxon>
        <taxon>Deinococcaceae</taxon>
        <taxon>Deinococcus</taxon>
    </lineage>
</organism>
<keyword evidence="2" id="KW-1185">Reference proteome</keyword>
<dbReference type="RefSeq" id="WP_380102069.1">
    <property type="nucleotide sequence ID" value="NZ_JBHRZG010000011.1"/>
</dbReference>
<protein>
    <submittedName>
        <fullName evidence="1">Uncharacterized protein</fullName>
    </submittedName>
</protein>
<evidence type="ECO:0000313" key="2">
    <source>
        <dbReference type="Proteomes" id="UP001595803"/>
    </source>
</evidence>
<dbReference type="EMBL" id="JBHRZG010000011">
    <property type="protein sequence ID" value="MFC3833476.1"/>
    <property type="molecule type" value="Genomic_DNA"/>
</dbReference>
<name>A0ABV7ZBK2_9DEIO</name>
<accession>A0ABV7ZBK2</accession>
<evidence type="ECO:0000313" key="1">
    <source>
        <dbReference type="EMBL" id="MFC3833476.1"/>
    </source>
</evidence>
<gene>
    <name evidence="1" type="ORF">ACFOSB_11470</name>
</gene>
<sequence>MLPLYQTPTRLSSHPTRAGRGARVVLLPTTPEDLRLCGLYRVTVDAAGHELPGTRHYQQRWLISSLVQGAAQPLRTGHVVGTSSYGFEGALAAARRVLPRGAACPT</sequence>
<reference evidence="2" key="1">
    <citation type="journal article" date="2019" name="Int. J. Syst. Evol. Microbiol.">
        <title>The Global Catalogue of Microorganisms (GCM) 10K type strain sequencing project: providing services to taxonomists for standard genome sequencing and annotation.</title>
        <authorList>
            <consortium name="The Broad Institute Genomics Platform"/>
            <consortium name="The Broad Institute Genome Sequencing Center for Infectious Disease"/>
            <person name="Wu L."/>
            <person name="Ma J."/>
        </authorList>
    </citation>
    <scope>NUCLEOTIDE SEQUENCE [LARGE SCALE GENOMIC DNA]</scope>
    <source>
        <strain evidence="2">CCTCC AB 2017081</strain>
    </source>
</reference>
<proteinExistence type="predicted"/>
<dbReference type="Proteomes" id="UP001595803">
    <property type="component" value="Unassembled WGS sequence"/>
</dbReference>